<dbReference type="InterPro" id="IPR031345">
    <property type="entry name" value="T9SS_Plug_N"/>
</dbReference>
<accession>A0A345UMC8</accession>
<dbReference type="EMBL" id="CP027806">
    <property type="protein sequence ID" value="AXJ01630.1"/>
    <property type="molecule type" value="Genomic_DNA"/>
</dbReference>
<evidence type="ECO:0000313" key="2">
    <source>
        <dbReference type="EMBL" id="AXJ01630.1"/>
    </source>
</evidence>
<dbReference type="Gene3D" id="2.60.40.10">
    <property type="entry name" value="Immunoglobulins"/>
    <property type="match status" value="1"/>
</dbReference>
<sequence length="422" mass="49090">MLLLTCVFSACSVIPRDSYDPEDGSPNARLTNTKAVKPQLPPDSRIRSVELFRDRPGNPPVLVLGSERQLTLRFDELAEAGNSFLIRVQHYNADWTESRLPSGVVSRGFSDDTISGGTPSVGQFPSFFSYSYTFPNRNLNVQISGNFMLEVYDYVSRDLLFSLPFFVTEDRGSLRAEVSEHFRDSRFPNHQIYTEYQFPDFVSMPLIDIDVYVVQNQFWGRSRKTTERDVSAPGLIRLHLNRDDSFPGRYEFRPLLIDDIFSISRDVIEVRPERDPPLIRLQFDVVDLDISPRITRARSYSFGEPRTGRNARYTEVEFNLERPRFLSPEEDIFVLGSFTNWNLSEEQRMVYDPASDAFSTRVLIKEGRYDYTYAVIENNRLDDLRLSSFFAQTSQDYQILVYFRDQQQQFDRLLQFGTIRSR</sequence>
<gene>
    <name evidence="2" type="ORF">CYPRO_2388</name>
</gene>
<proteinExistence type="predicted"/>
<dbReference type="OrthoDB" id="1522602at2"/>
<name>A0A345UMC8_9BACT</name>
<dbReference type="Proteomes" id="UP000254808">
    <property type="component" value="Chromosome"/>
</dbReference>
<dbReference type="AlphaFoldDB" id="A0A345UMC8"/>
<evidence type="ECO:0000259" key="1">
    <source>
        <dbReference type="Pfam" id="PF17116"/>
    </source>
</evidence>
<organism evidence="2 3">
    <name type="scientific">Cyclonatronum proteinivorum</name>
    <dbReference type="NCBI Taxonomy" id="1457365"/>
    <lineage>
        <taxon>Bacteria</taxon>
        <taxon>Pseudomonadati</taxon>
        <taxon>Balneolota</taxon>
        <taxon>Balneolia</taxon>
        <taxon>Balneolales</taxon>
        <taxon>Cyclonatronaceae</taxon>
        <taxon>Cyclonatronum</taxon>
    </lineage>
</organism>
<evidence type="ECO:0000313" key="3">
    <source>
        <dbReference type="Proteomes" id="UP000254808"/>
    </source>
</evidence>
<dbReference type="InterPro" id="IPR013783">
    <property type="entry name" value="Ig-like_fold"/>
</dbReference>
<dbReference type="RefSeq" id="WP_124245603.1">
    <property type="nucleotide sequence ID" value="NZ_CP027806.1"/>
</dbReference>
<feature type="domain" description="Type 9 secretion system plug protein N-terminal" evidence="1">
    <location>
        <begin position="46"/>
        <end position="169"/>
    </location>
</feature>
<protein>
    <recommendedName>
        <fullName evidence="1">Type 9 secretion system plug protein N-terminal domain-containing protein</fullName>
    </recommendedName>
</protein>
<dbReference type="KEGG" id="cprv:CYPRO_2388"/>
<keyword evidence="3" id="KW-1185">Reference proteome</keyword>
<reference evidence="2 3" key="1">
    <citation type="submission" date="2018-03" db="EMBL/GenBank/DDBJ databases">
        <title>Phenotypic and genomic properties of Cyclonatronum proteinivorum gen. nov., sp. nov., a haloalkaliphilic bacteroidete from soda lakes possessing Na+-translocating rhodopsin.</title>
        <authorList>
            <person name="Toshchakov S.V."/>
            <person name="Korzhenkov A."/>
            <person name="Samarov N.I."/>
            <person name="Kublanov I.V."/>
            <person name="Muntyan M.S."/>
            <person name="Sorokin D.Y."/>
        </authorList>
    </citation>
    <scope>NUCLEOTIDE SEQUENCE [LARGE SCALE GENOMIC DNA]</scope>
    <source>
        <strain evidence="2 3">Omega</strain>
    </source>
</reference>
<dbReference type="Pfam" id="PF17116">
    <property type="entry name" value="T9SS_plug_1st"/>
    <property type="match status" value="1"/>
</dbReference>